<keyword evidence="3" id="KW-0966">Cell projection</keyword>
<evidence type="ECO:0000313" key="3">
    <source>
        <dbReference type="EMBL" id="KYG69381.1"/>
    </source>
</evidence>
<comment type="caution">
    <text evidence="3">The sequence shown here is derived from an EMBL/GenBank/DDBJ whole genome shotgun (WGS) entry which is preliminary data.</text>
</comment>
<dbReference type="RefSeq" id="WP_063206274.1">
    <property type="nucleotide sequence ID" value="NZ_LUKD01000001.1"/>
</dbReference>
<dbReference type="Proteomes" id="UP000075799">
    <property type="component" value="Unassembled WGS sequence"/>
</dbReference>
<evidence type="ECO:0000313" key="4">
    <source>
        <dbReference type="Proteomes" id="UP000075799"/>
    </source>
</evidence>
<dbReference type="AlphaFoldDB" id="A0A162H0N2"/>
<feature type="compositionally biased region" description="Polar residues" evidence="1">
    <location>
        <begin position="140"/>
        <end position="152"/>
    </location>
</feature>
<proteinExistence type="predicted"/>
<evidence type="ECO:0000256" key="1">
    <source>
        <dbReference type="SAM" id="MobiDB-lite"/>
    </source>
</evidence>
<feature type="domain" description="Flagellar protein FlgJ N-terminal" evidence="2">
    <location>
        <begin position="51"/>
        <end position="99"/>
    </location>
</feature>
<feature type="region of interest" description="Disordered" evidence="1">
    <location>
        <begin position="134"/>
        <end position="161"/>
    </location>
</feature>
<dbReference type="EMBL" id="LUKD01000001">
    <property type="protein sequence ID" value="KYG69381.1"/>
    <property type="molecule type" value="Genomic_DNA"/>
</dbReference>
<protein>
    <submittedName>
        <fullName evidence="3">Flagellar biosynthesis protein FlgJ</fullName>
    </submittedName>
</protein>
<keyword evidence="3" id="KW-0282">Flagellum</keyword>
<sequence length="243" mass="26585">MSDSSGAAGGAGNFKAFGSKFLSRPVPKSPEQKLREVSDMYEKHFLREMTKAMRSTIQEGGFIQTSHAEKIFREQLDDHYVEKWGERGGVGLSDMIYTQLVEKFGVMMGIKTQVSKPQGPLPLDTKSFAARPFQHPGKKQSVSYRIDNTQGPQGADKAPEAVKAPWDGVLLGKKTLADDQTMIEIEHDNGLKSQMVFKGGVSKVSTGEKLQAGDTLGFLSPEAKSLYWTVEKGAEPGPETVSE</sequence>
<reference evidence="3 4" key="1">
    <citation type="submission" date="2016-03" db="EMBL/GenBank/DDBJ databases">
        <authorList>
            <person name="Ploux O."/>
        </authorList>
    </citation>
    <scope>NUCLEOTIDE SEQUENCE [LARGE SCALE GENOMIC DNA]</scope>
    <source>
        <strain evidence="3 4">EC13</strain>
    </source>
</reference>
<gene>
    <name evidence="3" type="ORF">AZI87_09365</name>
</gene>
<dbReference type="InterPro" id="IPR019301">
    <property type="entry name" value="Flagellar_prot_FlgJ_N"/>
</dbReference>
<evidence type="ECO:0000259" key="2">
    <source>
        <dbReference type="Pfam" id="PF10135"/>
    </source>
</evidence>
<name>A0A162H0N2_BDEBC</name>
<dbReference type="OrthoDB" id="280272at2"/>
<keyword evidence="3" id="KW-0969">Cilium</keyword>
<organism evidence="3 4">
    <name type="scientific">Bdellovibrio bacteriovorus</name>
    <dbReference type="NCBI Taxonomy" id="959"/>
    <lineage>
        <taxon>Bacteria</taxon>
        <taxon>Pseudomonadati</taxon>
        <taxon>Bdellovibrionota</taxon>
        <taxon>Bdellovibrionia</taxon>
        <taxon>Bdellovibrionales</taxon>
        <taxon>Pseudobdellovibrionaceae</taxon>
        <taxon>Bdellovibrio</taxon>
    </lineage>
</organism>
<accession>A0A162H0N2</accession>
<feature type="region of interest" description="Disordered" evidence="1">
    <location>
        <begin position="1"/>
        <end position="32"/>
    </location>
</feature>
<dbReference type="Pfam" id="PF10135">
    <property type="entry name" value="Rod-binding"/>
    <property type="match status" value="1"/>
</dbReference>